<sequence length="80" mass="8737">MIKTIYTYDKSGENLGEILREALAKVLVHYYPLTGSSVPRPDGEFIIELTKKGVPSVEALANCTMDVIGDIRVPDPNTTA</sequence>
<evidence type="ECO:0000313" key="2">
    <source>
        <dbReference type="Proteomes" id="UP001057402"/>
    </source>
</evidence>
<proteinExistence type="predicted"/>
<gene>
    <name evidence="1" type="ORF">MLD38_003004</name>
</gene>
<evidence type="ECO:0000313" key="1">
    <source>
        <dbReference type="EMBL" id="KAI4384920.1"/>
    </source>
</evidence>
<reference evidence="2" key="1">
    <citation type="journal article" date="2023" name="Front. Plant Sci.">
        <title>Chromosomal-level genome assembly of Melastoma candidum provides insights into trichome evolution.</title>
        <authorList>
            <person name="Zhong Y."/>
            <person name="Wu W."/>
            <person name="Sun C."/>
            <person name="Zou P."/>
            <person name="Liu Y."/>
            <person name="Dai S."/>
            <person name="Zhou R."/>
        </authorList>
    </citation>
    <scope>NUCLEOTIDE SEQUENCE [LARGE SCALE GENOMIC DNA]</scope>
</reference>
<comment type="caution">
    <text evidence="1">The sequence shown here is derived from an EMBL/GenBank/DDBJ whole genome shotgun (WGS) entry which is preliminary data.</text>
</comment>
<organism evidence="1 2">
    <name type="scientific">Melastoma candidum</name>
    <dbReference type="NCBI Taxonomy" id="119954"/>
    <lineage>
        <taxon>Eukaryota</taxon>
        <taxon>Viridiplantae</taxon>
        <taxon>Streptophyta</taxon>
        <taxon>Embryophyta</taxon>
        <taxon>Tracheophyta</taxon>
        <taxon>Spermatophyta</taxon>
        <taxon>Magnoliopsida</taxon>
        <taxon>eudicotyledons</taxon>
        <taxon>Gunneridae</taxon>
        <taxon>Pentapetalae</taxon>
        <taxon>rosids</taxon>
        <taxon>malvids</taxon>
        <taxon>Myrtales</taxon>
        <taxon>Melastomataceae</taxon>
        <taxon>Melastomatoideae</taxon>
        <taxon>Melastomateae</taxon>
        <taxon>Melastoma</taxon>
    </lineage>
</organism>
<dbReference type="Proteomes" id="UP001057402">
    <property type="component" value="Chromosome 2"/>
</dbReference>
<name>A0ACB9S1U5_9MYRT</name>
<accession>A0ACB9S1U5</accession>
<keyword evidence="2" id="KW-1185">Reference proteome</keyword>
<protein>
    <submittedName>
        <fullName evidence="1">Uncharacterized protein</fullName>
    </submittedName>
</protein>
<dbReference type="EMBL" id="CM042881">
    <property type="protein sequence ID" value="KAI4384920.1"/>
    <property type="molecule type" value="Genomic_DNA"/>
</dbReference>